<dbReference type="SMART" id="SM00344">
    <property type="entry name" value="HTH_ASNC"/>
    <property type="match status" value="1"/>
</dbReference>
<evidence type="ECO:0000313" key="6">
    <source>
        <dbReference type="Proteomes" id="UP001500194"/>
    </source>
</evidence>
<dbReference type="GO" id="GO:0043565">
    <property type="term" value="F:sequence-specific DNA binding"/>
    <property type="evidence" value="ECO:0007669"/>
    <property type="project" value="InterPro"/>
</dbReference>
<gene>
    <name evidence="5" type="ORF">GCM10009019_17950</name>
</gene>
<keyword evidence="2" id="KW-0238">DNA-binding</keyword>
<dbReference type="EMBL" id="BAAADU010000002">
    <property type="protein sequence ID" value="GAA0654730.1"/>
    <property type="molecule type" value="Genomic_DNA"/>
</dbReference>
<sequence length="197" mass="21247">MRGLDDIDREILSMLAADARTPYSDIADAVDRAPPTVSDRVDRLQELGVIRRFTVDLDRSTLDAGTPVLVELAVASDAVEAVRSALRGADAVERVYVTAGDRVLAHAHVPGDVRGFLDRVLPDEGVRSRDVSLLSESESAPGVGDVSLALSCAECENTVTAEGESRTLDGDTYYFCCSSCEERFVERYESFADATNA</sequence>
<name>A0AAV3T251_9EURY</name>
<dbReference type="Proteomes" id="UP001500194">
    <property type="component" value="Unassembled WGS sequence"/>
</dbReference>
<organism evidence="5 6">
    <name type="scientific">Salarchaeum japonicum</name>
    <dbReference type="NCBI Taxonomy" id="555573"/>
    <lineage>
        <taxon>Archaea</taxon>
        <taxon>Methanobacteriati</taxon>
        <taxon>Methanobacteriota</taxon>
        <taxon>Stenosarchaea group</taxon>
        <taxon>Halobacteria</taxon>
        <taxon>Halobacteriales</taxon>
        <taxon>Halobacteriaceae</taxon>
    </lineage>
</organism>
<dbReference type="GeneID" id="68573529"/>
<feature type="domain" description="HTH asnC-type" evidence="4">
    <location>
        <begin position="4"/>
        <end position="67"/>
    </location>
</feature>
<dbReference type="CDD" id="cd00090">
    <property type="entry name" value="HTH_ARSR"/>
    <property type="match status" value="1"/>
</dbReference>
<evidence type="ECO:0000313" key="5">
    <source>
        <dbReference type="EMBL" id="GAA0654730.1"/>
    </source>
</evidence>
<dbReference type="PROSITE" id="PS50956">
    <property type="entry name" value="HTH_ASNC_2"/>
    <property type="match status" value="1"/>
</dbReference>
<evidence type="ECO:0000256" key="3">
    <source>
        <dbReference type="ARBA" id="ARBA00023163"/>
    </source>
</evidence>
<dbReference type="SMART" id="SM00746">
    <property type="entry name" value="TRASH"/>
    <property type="match status" value="1"/>
</dbReference>
<dbReference type="InterPro" id="IPR050684">
    <property type="entry name" value="HTH-Siroheme_Decarb"/>
</dbReference>
<keyword evidence="6" id="KW-1185">Reference proteome</keyword>
<reference evidence="5 6" key="1">
    <citation type="journal article" date="2019" name="Int. J. Syst. Evol. Microbiol.">
        <title>The Global Catalogue of Microorganisms (GCM) 10K type strain sequencing project: providing services to taxonomists for standard genome sequencing and annotation.</title>
        <authorList>
            <consortium name="The Broad Institute Genomics Platform"/>
            <consortium name="The Broad Institute Genome Sequencing Center for Infectious Disease"/>
            <person name="Wu L."/>
            <person name="Ma J."/>
        </authorList>
    </citation>
    <scope>NUCLEOTIDE SEQUENCE [LARGE SCALE GENOMIC DNA]</scope>
    <source>
        <strain evidence="5 6">JCM 16327</strain>
    </source>
</reference>
<comment type="caution">
    <text evidence="5">The sequence shown here is derived from an EMBL/GenBank/DDBJ whole genome shotgun (WGS) entry which is preliminary data.</text>
</comment>
<dbReference type="InterPro" id="IPR011017">
    <property type="entry name" value="TRASH_dom"/>
</dbReference>
<dbReference type="InterPro" id="IPR019888">
    <property type="entry name" value="Tscrpt_reg_AsnC-like"/>
</dbReference>
<evidence type="ECO:0000259" key="4">
    <source>
        <dbReference type="PROSITE" id="PS50956"/>
    </source>
</evidence>
<dbReference type="PANTHER" id="PTHR43413:SF4">
    <property type="entry name" value="HTH-TYPE TRANSCRIPTIONAL REGULATOR LYSM"/>
    <property type="match status" value="1"/>
</dbReference>
<accession>A0AAV3T251</accession>
<dbReference type="PANTHER" id="PTHR43413">
    <property type="entry name" value="TRANSCRIPTIONAL REGULATOR, ASNC FAMILY"/>
    <property type="match status" value="1"/>
</dbReference>
<protein>
    <submittedName>
        <fullName evidence="5">AsnC family transcriptional regulator</fullName>
    </submittedName>
</protein>
<dbReference type="InterPro" id="IPR056526">
    <property type="entry name" value="TRASH_HVO_1752"/>
</dbReference>
<evidence type="ECO:0000256" key="1">
    <source>
        <dbReference type="ARBA" id="ARBA00023015"/>
    </source>
</evidence>
<dbReference type="AlphaFoldDB" id="A0AAV3T251"/>
<dbReference type="Pfam" id="PF13412">
    <property type="entry name" value="HTH_24"/>
    <property type="match status" value="1"/>
</dbReference>
<keyword evidence="3" id="KW-0804">Transcription</keyword>
<dbReference type="Pfam" id="PF24273">
    <property type="entry name" value="TRASH_HVO_1752_C"/>
    <property type="match status" value="1"/>
</dbReference>
<evidence type="ECO:0000256" key="2">
    <source>
        <dbReference type="ARBA" id="ARBA00023125"/>
    </source>
</evidence>
<proteinExistence type="predicted"/>
<keyword evidence="1" id="KW-0805">Transcription regulation</keyword>
<dbReference type="InterPro" id="IPR036388">
    <property type="entry name" value="WH-like_DNA-bd_sf"/>
</dbReference>
<dbReference type="Gene3D" id="1.10.10.10">
    <property type="entry name" value="Winged helix-like DNA-binding domain superfamily/Winged helix DNA-binding domain"/>
    <property type="match status" value="1"/>
</dbReference>
<dbReference type="InterPro" id="IPR036390">
    <property type="entry name" value="WH_DNA-bd_sf"/>
</dbReference>
<dbReference type="RefSeq" id="WP_227260373.1">
    <property type="nucleotide sequence ID" value="NZ_BAAADU010000002.1"/>
</dbReference>
<dbReference type="InterPro" id="IPR011991">
    <property type="entry name" value="ArsR-like_HTH"/>
</dbReference>
<dbReference type="SUPFAM" id="SSF46785">
    <property type="entry name" value="Winged helix' DNA-binding domain"/>
    <property type="match status" value="1"/>
</dbReference>
<dbReference type="InterPro" id="IPR000485">
    <property type="entry name" value="AsnC-type_HTH_dom"/>
</dbReference>
<dbReference type="PRINTS" id="PR00033">
    <property type="entry name" value="HTHASNC"/>
</dbReference>